<dbReference type="InterPro" id="IPR029044">
    <property type="entry name" value="Nucleotide-diphossugar_trans"/>
</dbReference>
<dbReference type="SUPFAM" id="SSF53448">
    <property type="entry name" value="Nucleotide-diphospho-sugar transferases"/>
    <property type="match status" value="1"/>
</dbReference>
<dbReference type="InterPro" id="IPR019734">
    <property type="entry name" value="TPR_rpt"/>
</dbReference>
<comment type="pathway">
    <text evidence="1">Cell wall biogenesis; cell wall polysaccharide biosynthesis.</text>
</comment>
<evidence type="ECO:0000256" key="3">
    <source>
        <dbReference type="ARBA" id="ARBA00022676"/>
    </source>
</evidence>
<evidence type="ECO:0000256" key="2">
    <source>
        <dbReference type="ARBA" id="ARBA00006739"/>
    </source>
</evidence>
<dbReference type="InterPro" id="IPR011990">
    <property type="entry name" value="TPR-like_helical_dom_sf"/>
</dbReference>
<keyword evidence="3" id="KW-0328">Glycosyltransferase</keyword>
<keyword evidence="5" id="KW-0802">TPR repeat</keyword>
<evidence type="ECO:0000256" key="1">
    <source>
        <dbReference type="ARBA" id="ARBA00004776"/>
    </source>
</evidence>
<dbReference type="GO" id="GO:0016757">
    <property type="term" value="F:glycosyltransferase activity"/>
    <property type="evidence" value="ECO:0007669"/>
    <property type="project" value="UniProtKB-KW"/>
</dbReference>
<feature type="repeat" description="TPR" evidence="5">
    <location>
        <begin position="477"/>
        <end position="510"/>
    </location>
</feature>
<gene>
    <name evidence="7" type="ORF">DN757_04775</name>
</gene>
<dbReference type="Gene3D" id="3.40.50.150">
    <property type="entry name" value="Vaccinia Virus protein VP39"/>
    <property type="match status" value="1"/>
</dbReference>
<evidence type="ECO:0000259" key="6">
    <source>
        <dbReference type="Pfam" id="PF00535"/>
    </source>
</evidence>
<dbReference type="PROSITE" id="PS50005">
    <property type="entry name" value="TPR"/>
    <property type="match status" value="1"/>
</dbReference>
<keyword evidence="4" id="KW-0808">Transferase</keyword>
<comment type="caution">
    <text evidence="7">The sequence shown here is derived from an EMBL/GenBank/DDBJ whole genome shotgun (WGS) entry which is preliminary data.</text>
</comment>
<accession>A0A2W6PFR5</accession>
<sequence>MYKTSIVINASIHDHEYVAALIENIRRFTEQGTYELIVVEHSCNYKLKEWLSEQTDILTLFNENILAESQVWNKGIEVASGNNILLMHSDTLVTEYWLDYMLQSLYQNENIAAVGPVSNKAHDIQKVNVEYDSMEEMLQYGLECNRNFGLKQKITLEGFCILFKKNVVDIAGSFHDDLSGHEMLIDYCLRIREANYRLMVCTNVFVHHYGLEEKEGYCSSGEFKARWGFDSLPIANYHEMINEFVSYDESDDIRVLVVGSGCGDILLHLHNALPNAKIYGTETNLEAQRISNSINNSLITTIDSLHDCDVESFDYIILNTTNNIKHSLEISKNLMKQNGSLAVFLPNSRHYSVVLDLISGKELSSHQINDWSVKSLTSVLNSLEFNLYGVLSISEAISTEGQALIRQLGNYVSGLTPEIVNTKYFIILAKKVDNFDVLHDQFNQLFRNTNIEVLETILKNNPDFIFKAVKTYDGPVTALLNYLAISYYEQDQIKNALSFLSKAHELVPGDATTHFNLGTIYYGIGEDEKALYWLEKIEAKSDQILEWIYQIKETLNLRGNISKWIKFLLLRIENGVERALALKEIANLLVSNEIVVQTVKANLDVIEDKLSTINMLINHLHEENEWSHILDLLELTLDYQEEKDNTLILLCNLSIRQNYASRAIKYLEMISVEDERVSKLKVNINNLQLAERMRM</sequence>
<name>A0A2W6PFR5_9BACL</name>
<proteinExistence type="inferred from homology"/>
<dbReference type="SMART" id="SM00028">
    <property type="entry name" value="TPR"/>
    <property type="match status" value="2"/>
</dbReference>
<evidence type="ECO:0000256" key="5">
    <source>
        <dbReference type="PROSITE-ProRule" id="PRU00339"/>
    </source>
</evidence>
<dbReference type="PANTHER" id="PTHR43179">
    <property type="entry name" value="RHAMNOSYLTRANSFERASE WBBL"/>
    <property type="match status" value="1"/>
</dbReference>
<dbReference type="SUPFAM" id="SSF53335">
    <property type="entry name" value="S-adenosyl-L-methionine-dependent methyltransferases"/>
    <property type="match status" value="1"/>
</dbReference>
<dbReference type="Gene3D" id="1.25.40.10">
    <property type="entry name" value="Tetratricopeptide repeat domain"/>
    <property type="match status" value="1"/>
</dbReference>
<dbReference type="InterPro" id="IPR029063">
    <property type="entry name" value="SAM-dependent_MTases_sf"/>
</dbReference>
<dbReference type="SUPFAM" id="SSF48452">
    <property type="entry name" value="TPR-like"/>
    <property type="match status" value="1"/>
</dbReference>
<dbReference type="Pfam" id="PF00535">
    <property type="entry name" value="Glycos_transf_2"/>
    <property type="match status" value="1"/>
</dbReference>
<reference evidence="7 8" key="1">
    <citation type="submission" date="2018-06" db="EMBL/GenBank/DDBJ databases">
        <title>Isolation of heavy metals resistant Paenibacillus silvae NC2 from Gold-Copper mine in ZiJin, China.</title>
        <authorList>
            <person name="Xu J."/>
            <person name="Mazhar H.S."/>
            <person name="Rensing C."/>
        </authorList>
    </citation>
    <scope>NUCLEOTIDE SEQUENCE [LARGE SCALE GENOMIC DNA]</scope>
    <source>
        <strain evidence="7 8">NC2</strain>
    </source>
</reference>
<dbReference type="RefSeq" id="WP_111269118.1">
    <property type="nucleotide sequence ID" value="NZ_QKWW01000014.1"/>
</dbReference>
<comment type="similarity">
    <text evidence="2">Belongs to the glycosyltransferase 2 family.</text>
</comment>
<evidence type="ECO:0000256" key="4">
    <source>
        <dbReference type="ARBA" id="ARBA00022679"/>
    </source>
</evidence>
<dbReference type="CDD" id="cd02440">
    <property type="entry name" value="AdoMet_MTases"/>
    <property type="match status" value="1"/>
</dbReference>
<evidence type="ECO:0000313" key="8">
    <source>
        <dbReference type="Proteomes" id="UP000249204"/>
    </source>
</evidence>
<dbReference type="PANTHER" id="PTHR43179:SF12">
    <property type="entry name" value="GALACTOFURANOSYLTRANSFERASE GLFT2"/>
    <property type="match status" value="1"/>
</dbReference>
<protein>
    <recommendedName>
        <fullName evidence="6">Glycosyltransferase 2-like domain-containing protein</fullName>
    </recommendedName>
</protein>
<evidence type="ECO:0000313" key="7">
    <source>
        <dbReference type="EMBL" id="PZT56956.1"/>
    </source>
</evidence>
<dbReference type="AlphaFoldDB" id="A0A2W6PFR5"/>
<dbReference type="Gene3D" id="3.90.550.10">
    <property type="entry name" value="Spore Coat Polysaccharide Biosynthesis Protein SpsA, Chain A"/>
    <property type="match status" value="1"/>
</dbReference>
<organism evidence="7 8">
    <name type="scientific">Paenibacillus silvae</name>
    <dbReference type="NCBI Taxonomy" id="1325358"/>
    <lineage>
        <taxon>Bacteria</taxon>
        <taxon>Bacillati</taxon>
        <taxon>Bacillota</taxon>
        <taxon>Bacilli</taxon>
        <taxon>Bacillales</taxon>
        <taxon>Paenibacillaceae</taxon>
        <taxon>Paenibacillus</taxon>
    </lineage>
</organism>
<feature type="domain" description="Glycosyltransferase 2-like" evidence="6">
    <location>
        <begin position="16"/>
        <end position="121"/>
    </location>
</feature>
<dbReference type="EMBL" id="QKWW01000014">
    <property type="protein sequence ID" value="PZT56956.1"/>
    <property type="molecule type" value="Genomic_DNA"/>
</dbReference>
<dbReference type="InterPro" id="IPR001173">
    <property type="entry name" value="Glyco_trans_2-like"/>
</dbReference>
<dbReference type="Proteomes" id="UP000249204">
    <property type="component" value="Unassembled WGS sequence"/>
</dbReference>